<evidence type="ECO:0000313" key="1">
    <source>
        <dbReference type="EMBL" id="KKN91188.1"/>
    </source>
</evidence>
<dbReference type="EMBL" id="LAZR01000105">
    <property type="protein sequence ID" value="KKN91188.1"/>
    <property type="molecule type" value="Genomic_DNA"/>
</dbReference>
<sequence>MSLASWKKEFYRTPANRVSKGWAMRHSIDKWTGLLCRNRRKHKVNLDEGVLYDNNNDSQQLGIDRHSCALCHHHQKNGCTTCPVKRTGKTCHTTYWDMVNDKKVAPMIRLLKKAQAIKRG</sequence>
<accession>A0A0F9XGY6</accession>
<comment type="caution">
    <text evidence="1">The sequence shown here is derived from an EMBL/GenBank/DDBJ whole genome shotgun (WGS) entry which is preliminary data.</text>
</comment>
<gene>
    <name evidence="1" type="ORF">LCGC14_0220540</name>
</gene>
<name>A0A0F9XGY6_9ZZZZ</name>
<organism evidence="1">
    <name type="scientific">marine sediment metagenome</name>
    <dbReference type="NCBI Taxonomy" id="412755"/>
    <lineage>
        <taxon>unclassified sequences</taxon>
        <taxon>metagenomes</taxon>
        <taxon>ecological metagenomes</taxon>
    </lineage>
</organism>
<reference evidence="1" key="1">
    <citation type="journal article" date="2015" name="Nature">
        <title>Complex archaea that bridge the gap between prokaryotes and eukaryotes.</title>
        <authorList>
            <person name="Spang A."/>
            <person name="Saw J.H."/>
            <person name="Jorgensen S.L."/>
            <person name="Zaremba-Niedzwiedzka K."/>
            <person name="Martijn J."/>
            <person name="Lind A.E."/>
            <person name="van Eijk R."/>
            <person name="Schleper C."/>
            <person name="Guy L."/>
            <person name="Ettema T.J."/>
        </authorList>
    </citation>
    <scope>NUCLEOTIDE SEQUENCE</scope>
</reference>
<dbReference type="AlphaFoldDB" id="A0A0F9XGY6"/>
<proteinExistence type="predicted"/>
<protein>
    <submittedName>
        <fullName evidence="1">Uncharacterized protein</fullName>
    </submittedName>
</protein>